<evidence type="ECO:0000256" key="2">
    <source>
        <dbReference type="ARBA" id="ARBA00022801"/>
    </source>
</evidence>
<dbReference type="Pfam" id="PF01535">
    <property type="entry name" value="PPR"/>
    <property type="match status" value="3"/>
</dbReference>
<feature type="compositionally biased region" description="Basic and acidic residues" evidence="4">
    <location>
        <begin position="393"/>
        <end position="417"/>
    </location>
</feature>
<dbReference type="InterPro" id="IPR005592">
    <property type="entry name" value="Mono/diacylglycerol_lipase_N"/>
</dbReference>
<dbReference type="Gene3D" id="1.25.40.10">
    <property type="entry name" value="Tetratricopeptide repeat domain"/>
    <property type="match status" value="4"/>
</dbReference>
<protein>
    <submittedName>
        <fullName evidence="7">Uncharacterized protein</fullName>
    </submittedName>
</protein>
<dbReference type="CDD" id="cd00519">
    <property type="entry name" value="Lipase_3"/>
    <property type="match status" value="1"/>
</dbReference>
<feature type="repeat" description="PPR" evidence="3">
    <location>
        <begin position="940"/>
        <end position="974"/>
    </location>
</feature>
<dbReference type="PANTHER" id="PTHR46398:SF7">
    <property type="entry name" value="ALPHA_BETA-HYDROLASES SUPERFAMILY PROTEIN"/>
    <property type="match status" value="1"/>
</dbReference>
<evidence type="ECO:0000313" key="7">
    <source>
        <dbReference type="EMBL" id="KAF7135093.1"/>
    </source>
</evidence>
<feature type="repeat" description="PPR" evidence="3">
    <location>
        <begin position="905"/>
        <end position="939"/>
    </location>
</feature>
<keyword evidence="1" id="KW-0677">Repeat</keyword>
<dbReference type="PANTHER" id="PTHR46398">
    <property type="entry name" value="ALPHA/BETA-HYDROLASES SUPERFAMILY PROTEIN"/>
    <property type="match status" value="1"/>
</dbReference>
<dbReference type="Pfam" id="PF01764">
    <property type="entry name" value="Lipase_3"/>
    <property type="match status" value="1"/>
</dbReference>
<keyword evidence="8" id="KW-1185">Reference proteome</keyword>
<dbReference type="Pfam" id="PF03893">
    <property type="entry name" value="Lipase3_N"/>
    <property type="match status" value="1"/>
</dbReference>
<feature type="repeat" description="PPR" evidence="3">
    <location>
        <begin position="870"/>
        <end position="904"/>
    </location>
</feature>
<evidence type="ECO:0000256" key="4">
    <source>
        <dbReference type="SAM" id="MobiDB-lite"/>
    </source>
</evidence>
<feature type="repeat" description="PPR" evidence="3">
    <location>
        <begin position="765"/>
        <end position="799"/>
    </location>
</feature>
<feature type="domain" description="Fungal lipase-type" evidence="5">
    <location>
        <begin position="106"/>
        <end position="242"/>
    </location>
</feature>
<feature type="repeat" description="PPR" evidence="3">
    <location>
        <begin position="730"/>
        <end position="764"/>
    </location>
</feature>
<sequence length="1056" mass="119265">MSVSCGVECVVVLGCLRWAWKRCTYVGSYDSATWPPASADEFEPVPRICRIILAVYEEDLRNPQFAPKGGYKLNPDWVVKRVTYEQTRGNAPPYLIYVDHNHREIVLAIRGLNMAKESDYKLLLDNRLGVQMFDGGYVHRGLLRSAIWILNEESETLQRLWVENGSSYDMVFAGHSLGAGVAALLTVIVVNHRDQLGGIPRNKIRCYAVAPARCMSLSLAVKYADVIYSVVLQDDFLPRTATPLEDIFRSIFCLPCLLFGICLRDTFIPEGRKLSDPRRLYAPGRMYHIVERKFCRCGRYPPEVRTAIPVDGRFEHIVLSCNATSDHAIIWIEREAEKALDTMRENNSETMTTAPKVQKLERLNTIRKEHKDALERAVSLKIPHAVTDSEEEPLNRKENSSEGAGKDAKSSKSERKPKSPPRSGRTNWDTVLELFKRNESGELLLEKDTRLGWCQHRAVSRERGLVPMIENFVHGKQKHFPSHAEDVLLDELYKVNDSDHRNETGVDPKIRHNSTLLSPRGQLPPSFRLQSSTCSYSMNITAIITAASEVFDVIPRSKLVPTLPPGQPANLLDPDAVVNTICTSLRKGLNWDSLSRKFGSVELTNSMVEKVLLQLKEPIDAKRALGFFHWSAQQKQFKHEVSTYCIAIHLLVRSKLIRDARTLLESVVSKRVSGISLNFSVVDSLLDSYSITGSIPLVFDLLVQTYAKLRMVDVGFDVCQYLDGHGFCLSVISYNTLIEVVQKSDQANLVWKVYEHMIQKRTYPNEGTVKIMVSALCKEGKLQESIDMLDRILGKRCSPAVIVNTSLVFRVLEEGRVEEGMVVYEEMLKKGFHANPFVYTVFIGAYCKEGRVEGAVGLMQDMEHAGLKPYDETFDHLIVGCSRVGKVEESVKFCEKSMQMGFVPSRFTFNEMIGKLSETGRAKQANEMLTNLLDKGFQPDEITYSQLIAGYCKQGNMQEVLKLYYEMEYKSLSPGSTVFESLVRCLSQCGNLDEAERYLKVMKDRSIPRSSCIYETMISSHHMKGNKIRAHQLYCEMVADGLNPNSPVCCISANSL</sequence>
<name>A0A834GHR9_RHOSS</name>
<feature type="repeat" description="PPR" evidence="3">
    <location>
        <begin position="835"/>
        <end position="869"/>
    </location>
</feature>
<evidence type="ECO:0000259" key="5">
    <source>
        <dbReference type="Pfam" id="PF01764"/>
    </source>
</evidence>
<organism evidence="7 8">
    <name type="scientific">Rhododendron simsii</name>
    <name type="common">Sims's rhododendron</name>
    <dbReference type="NCBI Taxonomy" id="118357"/>
    <lineage>
        <taxon>Eukaryota</taxon>
        <taxon>Viridiplantae</taxon>
        <taxon>Streptophyta</taxon>
        <taxon>Embryophyta</taxon>
        <taxon>Tracheophyta</taxon>
        <taxon>Spermatophyta</taxon>
        <taxon>Magnoliopsida</taxon>
        <taxon>eudicotyledons</taxon>
        <taxon>Gunneridae</taxon>
        <taxon>Pentapetalae</taxon>
        <taxon>asterids</taxon>
        <taxon>Ericales</taxon>
        <taxon>Ericaceae</taxon>
        <taxon>Ericoideae</taxon>
        <taxon>Rhodoreae</taxon>
        <taxon>Rhododendron</taxon>
    </lineage>
</organism>
<dbReference type="InterPro" id="IPR011990">
    <property type="entry name" value="TPR-like_helical_dom_sf"/>
</dbReference>
<gene>
    <name evidence="7" type="ORF">RHSIM_Rhsim08G0018600</name>
</gene>
<dbReference type="EMBL" id="WJXA01000008">
    <property type="protein sequence ID" value="KAF7135093.1"/>
    <property type="molecule type" value="Genomic_DNA"/>
</dbReference>
<dbReference type="AlphaFoldDB" id="A0A834GHR9"/>
<dbReference type="InterPro" id="IPR029058">
    <property type="entry name" value="AB_hydrolase_fold"/>
</dbReference>
<evidence type="ECO:0000259" key="6">
    <source>
        <dbReference type="Pfam" id="PF03893"/>
    </source>
</evidence>
<dbReference type="SUPFAM" id="SSF53474">
    <property type="entry name" value="alpha/beta-Hydrolases"/>
    <property type="match status" value="1"/>
</dbReference>
<evidence type="ECO:0000313" key="8">
    <source>
        <dbReference type="Proteomes" id="UP000626092"/>
    </source>
</evidence>
<dbReference type="PROSITE" id="PS51375">
    <property type="entry name" value="PPR"/>
    <property type="match status" value="7"/>
</dbReference>
<feature type="domain" description="Mono-/di-acylglycerol lipase N-terminal" evidence="6">
    <location>
        <begin position="7"/>
        <end position="72"/>
    </location>
</feature>
<dbReference type="Gene3D" id="3.40.50.1820">
    <property type="entry name" value="alpha/beta hydrolase"/>
    <property type="match status" value="1"/>
</dbReference>
<dbReference type="NCBIfam" id="TIGR00756">
    <property type="entry name" value="PPR"/>
    <property type="match status" value="4"/>
</dbReference>
<accession>A0A834GHR9</accession>
<evidence type="ECO:0000256" key="1">
    <source>
        <dbReference type="ARBA" id="ARBA00022737"/>
    </source>
</evidence>
<feature type="repeat" description="PPR" evidence="3">
    <location>
        <begin position="975"/>
        <end position="1009"/>
    </location>
</feature>
<proteinExistence type="predicted"/>
<dbReference type="GO" id="GO:0016787">
    <property type="term" value="F:hydrolase activity"/>
    <property type="evidence" value="ECO:0007669"/>
    <property type="project" value="UniProtKB-KW"/>
</dbReference>
<dbReference type="OrthoDB" id="185373at2759"/>
<dbReference type="InterPro" id="IPR002885">
    <property type="entry name" value="PPR_rpt"/>
</dbReference>
<dbReference type="Proteomes" id="UP000626092">
    <property type="component" value="Unassembled WGS sequence"/>
</dbReference>
<feature type="region of interest" description="Disordered" evidence="4">
    <location>
        <begin position="384"/>
        <end position="427"/>
    </location>
</feature>
<keyword evidence="2" id="KW-0378">Hydrolase</keyword>
<dbReference type="InterPro" id="IPR002921">
    <property type="entry name" value="Fungal_lipase-type"/>
</dbReference>
<dbReference type="Pfam" id="PF13041">
    <property type="entry name" value="PPR_2"/>
    <property type="match status" value="3"/>
</dbReference>
<evidence type="ECO:0000256" key="3">
    <source>
        <dbReference type="PROSITE-ProRule" id="PRU00708"/>
    </source>
</evidence>
<comment type="caution">
    <text evidence="7">The sequence shown here is derived from an EMBL/GenBank/DDBJ whole genome shotgun (WGS) entry which is preliminary data.</text>
</comment>
<dbReference type="GO" id="GO:0016042">
    <property type="term" value="P:lipid catabolic process"/>
    <property type="evidence" value="ECO:0007669"/>
    <property type="project" value="InterPro"/>
</dbReference>
<reference evidence="7" key="1">
    <citation type="submission" date="2019-11" db="EMBL/GenBank/DDBJ databases">
        <authorList>
            <person name="Liu Y."/>
            <person name="Hou J."/>
            <person name="Li T.-Q."/>
            <person name="Guan C.-H."/>
            <person name="Wu X."/>
            <person name="Wu H.-Z."/>
            <person name="Ling F."/>
            <person name="Zhang R."/>
            <person name="Shi X.-G."/>
            <person name="Ren J.-P."/>
            <person name="Chen E.-F."/>
            <person name="Sun J.-M."/>
        </authorList>
    </citation>
    <scope>NUCLEOTIDE SEQUENCE</scope>
    <source>
        <strain evidence="7">Adult_tree_wgs_1</strain>
        <tissue evidence="7">Leaves</tissue>
    </source>
</reference>